<reference evidence="2 3" key="1">
    <citation type="submission" date="2023-07" db="EMBL/GenBank/DDBJ databases">
        <title>Sorghum-associated microbial communities from plants grown in Nebraska, USA.</title>
        <authorList>
            <person name="Schachtman D."/>
        </authorList>
    </citation>
    <scope>NUCLEOTIDE SEQUENCE [LARGE SCALE GENOMIC DNA]</scope>
    <source>
        <strain evidence="2 3">3773</strain>
    </source>
</reference>
<organism evidence="2 3">
    <name type="scientific">Flavobacterium arsenatis</name>
    <dbReference type="NCBI Taxonomy" id="1484332"/>
    <lineage>
        <taxon>Bacteria</taxon>
        <taxon>Pseudomonadati</taxon>
        <taxon>Bacteroidota</taxon>
        <taxon>Flavobacteriia</taxon>
        <taxon>Flavobacteriales</taxon>
        <taxon>Flavobacteriaceae</taxon>
        <taxon>Flavobacterium</taxon>
    </lineage>
</organism>
<evidence type="ECO:0000313" key="2">
    <source>
        <dbReference type="EMBL" id="MDR6966161.1"/>
    </source>
</evidence>
<protein>
    <submittedName>
        <fullName evidence="2">C-di-AMP phosphodiesterase-like protein</fullName>
    </submittedName>
</protein>
<name>A0ABU1TJZ8_9FLAO</name>
<keyword evidence="1" id="KW-1133">Transmembrane helix</keyword>
<accession>A0ABU1TJZ8</accession>
<feature type="transmembrane region" description="Helical" evidence="1">
    <location>
        <begin position="29"/>
        <end position="46"/>
    </location>
</feature>
<sequence>MKRLKPLHLYLIFIIVMIVARFFENKLPVLYYILVVIGFVFFFLALKKYFKK</sequence>
<evidence type="ECO:0000313" key="3">
    <source>
        <dbReference type="Proteomes" id="UP001255185"/>
    </source>
</evidence>
<keyword evidence="1" id="KW-0812">Transmembrane</keyword>
<keyword evidence="1" id="KW-0472">Membrane</keyword>
<dbReference type="EMBL" id="JAVDVI010000001">
    <property type="protein sequence ID" value="MDR6966161.1"/>
    <property type="molecule type" value="Genomic_DNA"/>
</dbReference>
<feature type="transmembrane region" description="Helical" evidence="1">
    <location>
        <begin position="7"/>
        <end position="23"/>
    </location>
</feature>
<proteinExistence type="predicted"/>
<evidence type="ECO:0000256" key="1">
    <source>
        <dbReference type="SAM" id="Phobius"/>
    </source>
</evidence>
<comment type="caution">
    <text evidence="2">The sequence shown here is derived from an EMBL/GenBank/DDBJ whole genome shotgun (WGS) entry which is preliminary data.</text>
</comment>
<keyword evidence="3" id="KW-1185">Reference proteome</keyword>
<dbReference type="Proteomes" id="UP001255185">
    <property type="component" value="Unassembled WGS sequence"/>
</dbReference>
<gene>
    <name evidence="2" type="ORF">J2X31_000154</name>
</gene>